<name>M7SLT1_EUTLA</name>
<proteinExistence type="inferred from homology"/>
<organism evidence="9 10">
    <name type="scientific">Eutypa lata (strain UCR-EL1)</name>
    <name type="common">Grapevine dieback disease fungus</name>
    <name type="synonym">Eutypa armeniacae</name>
    <dbReference type="NCBI Taxonomy" id="1287681"/>
    <lineage>
        <taxon>Eukaryota</taxon>
        <taxon>Fungi</taxon>
        <taxon>Dikarya</taxon>
        <taxon>Ascomycota</taxon>
        <taxon>Pezizomycotina</taxon>
        <taxon>Sordariomycetes</taxon>
        <taxon>Xylariomycetidae</taxon>
        <taxon>Xylariales</taxon>
        <taxon>Diatrypaceae</taxon>
        <taxon>Eutypa</taxon>
    </lineage>
</organism>
<dbReference type="OrthoDB" id="1844152at2759"/>
<dbReference type="GO" id="GO:0020037">
    <property type="term" value="F:heme binding"/>
    <property type="evidence" value="ECO:0007669"/>
    <property type="project" value="InterPro"/>
</dbReference>
<dbReference type="PROSITE" id="PS00086">
    <property type="entry name" value="CYTOCHROME_P450"/>
    <property type="match status" value="1"/>
</dbReference>
<sequence>MDLNASGTLLWLMPRIVAYATIAVVVAWLGHLLEPALTASFSRRYDAYPWVKGERGLLQFFSIVHECVFHAGGLFKALYEKMQNSANELFLIPFPHSNTGFMLLLPVELIGEYAKQPEDVVSFDKYVREVMHAKYSLFGDNMLDNNIQKPIVRKELVQKLRYKIDMMNEEMVSAMNDTLTSQMDKNGEIRLNVWDTAMKFLSRTSNRIIVGYPLCRNEEFLKATIDYAVNMFSLAIYVRFIPPFLRPATERMQILDESEKTGKEPNLPNDLLTVVMKVAKNDPNSHVEYTPMMLVNRVLTFNFLQSYSNTLTFSNAMYDLVGLPKETFDETIADLRAEISSALKEAGGYNAEFVGKLDFMDSFYRESLRSNPVGDVGLERTIVSEGGFTFSNGLHVPKGATLAAPIRGIQTDQKYYPGGFNPRRALEDPARPKVTTLSPDFLIFGLGRPACPGRWFAITLQKLAMSHILMDYDIECIGKRPQGVRKVTLIEPRDRAQRIVLRKRKSG</sequence>
<accession>M7SLT1</accession>
<evidence type="ECO:0000256" key="4">
    <source>
        <dbReference type="ARBA" id="ARBA00023002"/>
    </source>
</evidence>
<dbReference type="Pfam" id="PF00067">
    <property type="entry name" value="p450"/>
    <property type="match status" value="1"/>
</dbReference>
<dbReference type="AlphaFoldDB" id="M7SLT1"/>
<evidence type="ECO:0000256" key="1">
    <source>
        <dbReference type="ARBA" id="ARBA00001971"/>
    </source>
</evidence>
<feature type="coiled-coil region" evidence="7">
    <location>
        <begin position="325"/>
        <end position="352"/>
    </location>
</feature>
<dbReference type="InterPro" id="IPR001128">
    <property type="entry name" value="Cyt_P450"/>
</dbReference>
<dbReference type="InterPro" id="IPR017972">
    <property type="entry name" value="Cyt_P450_CS"/>
</dbReference>
<dbReference type="OMA" id="RANPIGE"/>
<evidence type="ECO:0000313" key="9">
    <source>
        <dbReference type="EMBL" id="EMR65353.1"/>
    </source>
</evidence>
<keyword evidence="8" id="KW-0812">Transmembrane</keyword>
<evidence type="ECO:0000256" key="3">
    <source>
        <dbReference type="ARBA" id="ARBA00022723"/>
    </source>
</evidence>
<evidence type="ECO:0000256" key="6">
    <source>
        <dbReference type="RuleBase" id="RU000461"/>
    </source>
</evidence>
<evidence type="ECO:0000256" key="5">
    <source>
        <dbReference type="ARBA" id="ARBA00023004"/>
    </source>
</evidence>
<dbReference type="EMBL" id="KB706885">
    <property type="protein sequence ID" value="EMR65353.1"/>
    <property type="molecule type" value="Genomic_DNA"/>
</dbReference>
<protein>
    <submittedName>
        <fullName evidence="9">Putative cytochrome p450 protein</fullName>
    </submittedName>
</protein>
<dbReference type="eggNOG" id="KOG0158">
    <property type="taxonomic scope" value="Eukaryota"/>
</dbReference>
<dbReference type="InterPro" id="IPR036396">
    <property type="entry name" value="Cyt_P450_sf"/>
</dbReference>
<evidence type="ECO:0000256" key="7">
    <source>
        <dbReference type="SAM" id="Coils"/>
    </source>
</evidence>
<comment type="similarity">
    <text evidence="2 6">Belongs to the cytochrome P450 family.</text>
</comment>
<evidence type="ECO:0000313" key="10">
    <source>
        <dbReference type="Proteomes" id="UP000012174"/>
    </source>
</evidence>
<dbReference type="Proteomes" id="UP000012174">
    <property type="component" value="Unassembled WGS sequence"/>
</dbReference>
<dbReference type="GO" id="GO:0005506">
    <property type="term" value="F:iron ion binding"/>
    <property type="evidence" value="ECO:0007669"/>
    <property type="project" value="InterPro"/>
</dbReference>
<dbReference type="Gene3D" id="1.10.630.10">
    <property type="entry name" value="Cytochrome P450"/>
    <property type="match status" value="1"/>
</dbReference>
<dbReference type="HOGENOM" id="CLU_022195_9_3_1"/>
<keyword evidence="4 6" id="KW-0560">Oxidoreductase</keyword>
<dbReference type="SUPFAM" id="SSF48264">
    <property type="entry name" value="Cytochrome P450"/>
    <property type="match status" value="1"/>
</dbReference>
<keyword evidence="7" id="KW-0175">Coiled coil</keyword>
<keyword evidence="6" id="KW-0503">Monooxygenase</keyword>
<reference evidence="10" key="1">
    <citation type="journal article" date="2013" name="Genome Announc.">
        <title>Draft genome sequence of the grapevine dieback fungus Eutypa lata UCR-EL1.</title>
        <authorList>
            <person name="Blanco-Ulate B."/>
            <person name="Rolshausen P.E."/>
            <person name="Cantu D."/>
        </authorList>
    </citation>
    <scope>NUCLEOTIDE SEQUENCE [LARGE SCALE GENOMIC DNA]</scope>
    <source>
        <strain evidence="10">UCR-EL1</strain>
    </source>
</reference>
<feature type="transmembrane region" description="Helical" evidence="8">
    <location>
        <begin position="12"/>
        <end position="33"/>
    </location>
</feature>
<dbReference type="GO" id="GO:0004497">
    <property type="term" value="F:monooxygenase activity"/>
    <property type="evidence" value="ECO:0007669"/>
    <property type="project" value="UniProtKB-KW"/>
</dbReference>
<keyword evidence="10" id="KW-1185">Reference proteome</keyword>
<keyword evidence="3 6" id="KW-0479">Metal-binding</keyword>
<evidence type="ECO:0000256" key="2">
    <source>
        <dbReference type="ARBA" id="ARBA00010617"/>
    </source>
</evidence>
<comment type="cofactor">
    <cofactor evidence="1">
        <name>heme</name>
        <dbReference type="ChEBI" id="CHEBI:30413"/>
    </cofactor>
</comment>
<keyword evidence="6" id="KW-0349">Heme</keyword>
<dbReference type="GO" id="GO:0016705">
    <property type="term" value="F:oxidoreductase activity, acting on paired donors, with incorporation or reduction of molecular oxygen"/>
    <property type="evidence" value="ECO:0007669"/>
    <property type="project" value="InterPro"/>
</dbReference>
<evidence type="ECO:0000256" key="8">
    <source>
        <dbReference type="SAM" id="Phobius"/>
    </source>
</evidence>
<keyword evidence="5 6" id="KW-0408">Iron</keyword>
<dbReference type="CDD" id="cd11041">
    <property type="entry name" value="CYP503A1-like"/>
    <property type="match status" value="1"/>
</dbReference>
<dbReference type="PANTHER" id="PTHR46206">
    <property type="entry name" value="CYTOCHROME P450"/>
    <property type="match status" value="1"/>
</dbReference>
<gene>
    <name evidence="9" type="ORF">UCREL1_7671</name>
</gene>
<keyword evidence="8" id="KW-0472">Membrane</keyword>
<keyword evidence="8" id="KW-1133">Transmembrane helix</keyword>
<dbReference type="KEGG" id="ela:UCREL1_7671"/>